<feature type="domain" description="Heterokaryon incompatibility" evidence="1">
    <location>
        <begin position="97"/>
        <end position="234"/>
    </location>
</feature>
<proteinExistence type="predicted"/>
<accession>A0A9P4WFT1</accession>
<gene>
    <name evidence="2" type="ORF">E8E12_000235</name>
</gene>
<evidence type="ECO:0000313" key="2">
    <source>
        <dbReference type="EMBL" id="KAF3031162.1"/>
    </source>
</evidence>
<sequence>MDSDSIMNAALHAAEDREFQFPPLDSRKKQIRLLQIQPSSDSQRPIRMKMKIVHLGGYYDADARRFVGCWEPSGLQTDTATESIRGQDSTDRTLASFTALSYIWGAPTPFTIQVEHEGHIGYLSIRGNLHQYLALRRDAEACSSWFWIDQISIDQTDLSERGHQVGMMAEIYSSANESEIWLGLPFEGSDEAMGFICKTGEDFAWTEANFHAHYPALIELLHNVYWTRVWIVQEVLLSREPVVRVGSKTATWNHHFKPAFIGLLPRLRTLKEAQNIDIPMLTLLLRFPVRHITWAEAVGLAEGRGCTDRRDSIFGLLGLVAPWVQIYPDYSKPVAEVLLNILRKEAQFSGVLPQQLFAGTTFEGMTQRWCRVLLIGGIHDQNDDLDLKMIRRFLFLE</sequence>
<dbReference type="PANTHER" id="PTHR24148:SF73">
    <property type="entry name" value="HET DOMAIN PROTEIN (AFU_ORTHOLOGUE AFUA_8G01020)"/>
    <property type="match status" value="1"/>
</dbReference>
<dbReference type="EMBL" id="SWKV01000191">
    <property type="protein sequence ID" value="KAF3031162.1"/>
    <property type="molecule type" value="Genomic_DNA"/>
</dbReference>
<dbReference type="InterPro" id="IPR052895">
    <property type="entry name" value="HetReg/Transcr_Mod"/>
</dbReference>
<organism evidence="2 3">
    <name type="scientific">Didymella heteroderae</name>
    <dbReference type="NCBI Taxonomy" id="1769908"/>
    <lineage>
        <taxon>Eukaryota</taxon>
        <taxon>Fungi</taxon>
        <taxon>Dikarya</taxon>
        <taxon>Ascomycota</taxon>
        <taxon>Pezizomycotina</taxon>
        <taxon>Dothideomycetes</taxon>
        <taxon>Pleosporomycetidae</taxon>
        <taxon>Pleosporales</taxon>
        <taxon>Pleosporineae</taxon>
        <taxon>Didymellaceae</taxon>
        <taxon>Didymella</taxon>
    </lineage>
</organism>
<dbReference type="PANTHER" id="PTHR24148">
    <property type="entry name" value="ANKYRIN REPEAT DOMAIN-CONTAINING PROTEIN 39 HOMOLOG-RELATED"/>
    <property type="match status" value="1"/>
</dbReference>
<protein>
    <recommendedName>
        <fullName evidence="1">Heterokaryon incompatibility domain-containing protein</fullName>
    </recommendedName>
</protein>
<dbReference type="AlphaFoldDB" id="A0A9P4WFT1"/>
<evidence type="ECO:0000259" key="1">
    <source>
        <dbReference type="Pfam" id="PF06985"/>
    </source>
</evidence>
<keyword evidence="3" id="KW-1185">Reference proteome</keyword>
<dbReference type="InterPro" id="IPR010730">
    <property type="entry name" value="HET"/>
</dbReference>
<dbReference type="OrthoDB" id="2157530at2759"/>
<dbReference type="Proteomes" id="UP000758155">
    <property type="component" value="Unassembled WGS sequence"/>
</dbReference>
<dbReference type="Pfam" id="PF06985">
    <property type="entry name" value="HET"/>
    <property type="match status" value="1"/>
</dbReference>
<name>A0A9P4WFT1_9PLEO</name>
<evidence type="ECO:0000313" key="3">
    <source>
        <dbReference type="Proteomes" id="UP000758155"/>
    </source>
</evidence>
<reference evidence="2" key="1">
    <citation type="submission" date="2019-04" db="EMBL/GenBank/DDBJ databases">
        <title>Sequencing of skin fungus with MAO and IRED activity.</title>
        <authorList>
            <person name="Marsaioli A.J."/>
            <person name="Bonatto J.M.C."/>
            <person name="Reis Junior O."/>
        </authorList>
    </citation>
    <scope>NUCLEOTIDE SEQUENCE</scope>
    <source>
        <strain evidence="2">28M1</strain>
    </source>
</reference>
<comment type="caution">
    <text evidence="2">The sequence shown here is derived from an EMBL/GenBank/DDBJ whole genome shotgun (WGS) entry which is preliminary data.</text>
</comment>